<dbReference type="Proteomes" id="UP000192815">
    <property type="component" value="Unassembled WGS sequence"/>
</dbReference>
<feature type="non-terminal residue" evidence="2">
    <location>
        <position position="1"/>
    </location>
</feature>
<gene>
    <name evidence="2" type="ORF">BZK31_01545</name>
</gene>
<accession>A0A1X0NDG8</accession>
<keyword evidence="1" id="KW-0472">Membrane</keyword>
<keyword evidence="1" id="KW-1133">Transmembrane helix</keyword>
<dbReference type="AlphaFoldDB" id="A0A1X0NDG8"/>
<feature type="transmembrane region" description="Helical" evidence="1">
    <location>
        <begin position="20"/>
        <end position="43"/>
    </location>
</feature>
<comment type="caution">
    <text evidence="2">The sequence shown here is derived from an EMBL/GenBank/DDBJ whole genome shotgun (WGS) entry which is preliminary data.</text>
</comment>
<name>A0A1X0NDG8_9PSED</name>
<evidence type="ECO:0000256" key="1">
    <source>
        <dbReference type="SAM" id="Phobius"/>
    </source>
</evidence>
<dbReference type="STRING" id="1958950.BZK31_01545"/>
<evidence type="ECO:0000313" key="2">
    <source>
        <dbReference type="EMBL" id="ORC61987.1"/>
    </source>
</evidence>
<sequence length="48" mass="5101">LPVGLADSYASARLEVASAYTLLFLLLIVPLLMALQAISARLARGDSR</sequence>
<reference evidence="3" key="1">
    <citation type="submission" date="2017-02" db="EMBL/GenBank/DDBJ databases">
        <title>Pseudomonas floridae sp. nov., a novel pathogenic bacterial species isolated from tomato.</title>
        <authorList>
            <person name="Timilsina S."/>
            <person name="Vallad G.E."/>
            <person name="Jones J.B."/>
        </authorList>
    </citation>
    <scope>NUCLEOTIDE SEQUENCE [LARGE SCALE GENOMIC DNA]</scope>
    <source>
        <strain evidence="3">GEV388</strain>
    </source>
</reference>
<keyword evidence="3" id="KW-1185">Reference proteome</keyword>
<protein>
    <submittedName>
        <fullName evidence="2">ABC transporter permease</fullName>
    </submittedName>
</protein>
<proteinExistence type="predicted"/>
<keyword evidence="1" id="KW-0812">Transmembrane</keyword>
<dbReference type="EMBL" id="MUIO01000003">
    <property type="protein sequence ID" value="ORC61987.1"/>
    <property type="molecule type" value="Genomic_DNA"/>
</dbReference>
<organism evidence="2 3">
    <name type="scientific">Pseudomonas floridensis</name>
    <dbReference type="NCBI Taxonomy" id="1958950"/>
    <lineage>
        <taxon>Bacteria</taxon>
        <taxon>Pseudomonadati</taxon>
        <taxon>Pseudomonadota</taxon>
        <taxon>Gammaproteobacteria</taxon>
        <taxon>Pseudomonadales</taxon>
        <taxon>Pseudomonadaceae</taxon>
        <taxon>Pseudomonas</taxon>
    </lineage>
</organism>
<evidence type="ECO:0000313" key="3">
    <source>
        <dbReference type="Proteomes" id="UP000192815"/>
    </source>
</evidence>